<dbReference type="FunFam" id="3.40.47.10:FF:000029">
    <property type="entry name" value="3-oxoacyl-[acyl-carrier-protein] synthase 1"/>
    <property type="match status" value="1"/>
</dbReference>
<evidence type="ECO:0000256" key="5">
    <source>
        <dbReference type="ARBA" id="ARBA00022516"/>
    </source>
</evidence>
<evidence type="ECO:0000313" key="19">
    <source>
        <dbReference type="Proteomes" id="UP000184529"/>
    </source>
</evidence>
<evidence type="ECO:0000256" key="13">
    <source>
        <dbReference type="ARBA" id="ARBA00047659"/>
    </source>
</evidence>
<comment type="pathway">
    <text evidence="1 14">Lipid metabolism; fatty acid biosynthesis.</text>
</comment>
<dbReference type="RefSeq" id="WP_072866784.1">
    <property type="nucleotide sequence ID" value="NZ_FQZM01000003.1"/>
</dbReference>
<evidence type="ECO:0000256" key="1">
    <source>
        <dbReference type="ARBA" id="ARBA00005194"/>
    </source>
</evidence>
<dbReference type="NCBIfam" id="TIGR03150">
    <property type="entry name" value="fabF"/>
    <property type="match status" value="1"/>
</dbReference>
<evidence type="ECO:0000256" key="15">
    <source>
        <dbReference type="PIRSR" id="PIRSR000447-1"/>
    </source>
</evidence>
<dbReference type="InterPro" id="IPR020841">
    <property type="entry name" value="PKS_Beta-ketoAc_synthase_dom"/>
</dbReference>
<gene>
    <name evidence="18" type="ORF">SAMN02745219_00071</name>
</gene>
<evidence type="ECO:0000256" key="4">
    <source>
        <dbReference type="ARBA" id="ARBA00014657"/>
    </source>
</evidence>
<dbReference type="GO" id="GO:0030497">
    <property type="term" value="P:fatty acid elongation"/>
    <property type="evidence" value="ECO:0007669"/>
    <property type="project" value="UniProtKB-ARBA"/>
</dbReference>
<dbReference type="EC" id="2.3.1.179" evidence="3 14"/>
<comment type="catalytic activity">
    <reaction evidence="13 14">
        <text>a fatty acyl-[ACP] + malonyl-[ACP] + H(+) = a 3-oxoacyl-[ACP] + holo-[ACP] + CO2</text>
        <dbReference type="Rhea" id="RHEA:22836"/>
        <dbReference type="Rhea" id="RHEA-COMP:9623"/>
        <dbReference type="Rhea" id="RHEA-COMP:9685"/>
        <dbReference type="Rhea" id="RHEA-COMP:9916"/>
        <dbReference type="Rhea" id="RHEA-COMP:14125"/>
        <dbReference type="ChEBI" id="CHEBI:15378"/>
        <dbReference type="ChEBI" id="CHEBI:16526"/>
        <dbReference type="ChEBI" id="CHEBI:64479"/>
        <dbReference type="ChEBI" id="CHEBI:78449"/>
        <dbReference type="ChEBI" id="CHEBI:78776"/>
        <dbReference type="ChEBI" id="CHEBI:138651"/>
    </reaction>
</comment>
<feature type="active site" description="For beta-ketoacyl synthase activity" evidence="15">
    <location>
        <position position="162"/>
    </location>
</feature>
<evidence type="ECO:0000256" key="9">
    <source>
        <dbReference type="ARBA" id="ARBA00023160"/>
    </source>
</evidence>
<dbReference type="PANTHER" id="PTHR11712">
    <property type="entry name" value="POLYKETIDE SYNTHASE-RELATED"/>
    <property type="match status" value="1"/>
</dbReference>
<dbReference type="EMBL" id="FQZM01000003">
    <property type="protein sequence ID" value="SHI33306.1"/>
    <property type="molecule type" value="Genomic_DNA"/>
</dbReference>
<keyword evidence="19" id="KW-1185">Reference proteome</keyword>
<proteinExistence type="inferred from homology"/>
<dbReference type="FunFam" id="3.40.47.10:FF:000018">
    <property type="entry name" value="3-oxoacyl-[acyl-carrier-protein] synthase 2"/>
    <property type="match status" value="1"/>
</dbReference>
<evidence type="ECO:0000256" key="14">
    <source>
        <dbReference type="PIRNR" id="PIRNR000447"/>
    </source>
</evidence>
<dbReference type="InterPro" id="IPR017568">
    <property type="entry name" value="3-oxoacyl-ACP_synth-2"/>
</dbReference>
<comment type="similarity">
    <text evidence="2 14 16">Belongs to the thiolase-like superfamily. Beta-ketoacyl-ACP synthases family.</text>
</comment>
<evidence type="ECO:0000256" key="7">
    <source>
        <dbReference type="ARBA" id="ARBA00022832"/>
    </source>
</evidence>
<evidence type="ECO:0000256" key="6">
    <source>
        <dbReference type="ARBA" id="ARBA00022679"/>
    </source>
</evidence>
<dbReference type="Gene3D" id="3.40.47.10">
    <property type="match status" value="1"/>
</dbReference>
<evidence type="ECO:0000259" key="17">
    <source>
        <dbReference type="PROSITE" id="PS52004"/>
    </source>
</evidence>
<dbReference type="InterPro" id="IPR018201">
    <property type="entry name" value="Ketoacyl_synth_AS"/>
</dbReference>
<dbReference type="InterPro" id="IPR016039">
    <property type="entry name" value="Thiolase-like"/>
</dbReference>
<evidence type="ECO:0000256" key="2">
    <source>
        <dbReference type="ARBA" id="ARBA00008467"/>
    </source>
</evidence>
<dbReference type="Pfam" id="PF00109">
    <property type="entry name" value="ketoacyl-synt"/>
    <property type="match status" value="1"/>
</dbReference>
<name>A0A1M6AA62_9FIRM</name>
<dbReference type="OrthoDB" id="9808669at2"/>
<comment type="function">
    <text evidence="11 14">Involved in the type II fatty acid elongation cycle. Catalyzes the elongation of a wide range of acyl-ACP by the addition of two carbons from malonyl-ACP to an acyl acceptor. Can efficiently catalyze the conversion of palmitoleoyl-ACP (cis-hexadec-9-enoyl-ACP) to cis-vaccenoyl-ACP (cis-octadec-11-enoyl-ACP), an essential step in the thermal regulation of fatty acid composition.</text>
</comment>
<evidence type="ECO:0000256" key="3">
    <source>
        <dbReference type="ARBA" id="ARBA00012356"/>
    </source>
</evidence>
<keyword evidence="5 14" id="KW-0444">Lipid biosynthesis</keyword>
<organism evidence="18 19">
    <name type="scientific">Desulfofundulus thermosubterraneus DSM 16057</name>
    <dbReference type="NCBI Taxonomy" id="1121432"/>
    <lineage>
        <taxon>Bacteria</taxon>
        <taxon>Bacillati</taxon>
        <taxon>Bacillota</taxon>
        <taxon>Clostridia</taxon>
        <taxon>Eubacteriales</taxon>
        <taxon>Peptococcaceae</taxon>
        <taxon>Desulfofundulus</taxon>
    </lineage>
</organism>
<dbReference type="Proteomes" id="UP000184529">
    <property type="component" value="Unassembled WGS sequence"/>
</dbReference>
<dbReference type="PROSITE" id="PS52004">
    <property type="entry name" value="KS3_2"/>
    <property type="match status" value="1"/>
</dbReference>
<keyword evidence="8" id="KW-0443">Lipid metabolism</keyword>
<dbReference type="InterPro" id="IPR000794">
    <property type="entry name" value="Beta-ketoacyl_synthase"/>
</dbReference>
<keyword evidence="10 14" id="KW-0012">Acyltransferase</keyword>
<dbReference type="CDD" id="cd00834">
    <property type="entry name" value="KAS_I_II"/>
    <property type="match status" value="1"/>
</dbReference>
<dbReference type="GO" id="GO:0004315">
    <property type="term" value="F:3-oxoacyl-[acyl-carrier-protein] synthase activity"/>
    <property type="evidence" value="ECO:0007669"/>
    <property type="project" value="UniProtKB-UniRule"/>
</dbReference>
<dbReference type="NCBIfam" id="NF005589">
    <property type="entry name" value="PRK07314.1"/>
    <property type="match status" value="1"/>
</dbReference>
<evidence type="ECO:0000256" key="11">
    <source>
        <dbReference type="ARBA" id="ARBA00024006"/>
    </source>
</evidence>
<dbReference type="InterPro" id="IPR014030">
    <property type="entry name" value="Ketoacyl_synth_N"/>
</dbReference>
<protein>
    <recommendedName>
        <fullName evidence="4 14">3-oxoacyl-[acyl-carrier-protein] synthase 2</fullName>
        <ecNumber evidence="3 14">2.3.1.179</ecNumber>
    </recommendedName>
</protein>
<dbReference type="PIRSF" id="PIRSF000447">
    <property type="entry name" value="KAS_II"/>
    <property type="match status" value="1"/>
</dbReference>
<keyword evidence="6 14" id="KW-0808">Transferase</keyword>
<dbReference type="PANTHER" id="PTHR11712:SF336">
    <property type="entry name" value="3-OXOACYL-[ACYL-CARRIER-PROTEIN] SYNTHASE, MITOCHONDRIAL"/>
    <property type="match status" value="1"/>
</dbReference>
<evidence type="ECO:0000313" key="18">
    <source>
        <dbReference type="EMBL" id="SHI33306.1"/>
    </source>
</evidence>
<dbReference type="InterPro" id="IPR014031">
    <property type="entry name" value="Ketoacyl_synth_C"/>
</dbReference>
<evidence type="ECO:0000256" key="12">
    <source>
        <dbReference type="ARBA" id="ARBA00047318"/>
    </source>
</evidence>
<comment type="catalytic activity">
    <reaction evidence="12 14">
        <text>(9Z)-hexadecenoyl-[ACP] + malonyl-[ACP] + H(+) = 3-oxo-(11Z)-octadecenoyl-[ACP] + holo-[ACP] + CO2</text>
        <dbReference type="Rhea" id="RHEA:55040"/>
        <dbReference type="Rhea" id="RHEA-COMP:9623"/>
        <dbReference type="Rhea" id="RHEA-COMP:9685"/>
        <dbReference type="Rhea" id="RHEA-COMP:10800"/>
        <dbReference type="Rhea" id="RHEA-COMP:14074"/>
        <dbReference type="ChEBI" id="CHEBI:15378"/>
        <dbReference type="ChEBI" id="CHEBI:16526"/>
        <dbReference type="ChEBI" id="CHEBI:64479"/>
        <dbReference type="ChEBI" id="CHEBI:78449"/>
        <dbReference type="ChEBI" id="CHEBI:83989"/>
        <dbReference type="ChEBI" id="CHEBI:138538"/>
        <dbReference type="EC" id="2.3.1.179"/>
    </reaction>
</comment>
<dbReference type="UniPathway" id="UPA00094"/>
<feature type="domain" description="Ketosynthase family 3 (KS3)" evidence="17">
    <location>
        <begin position="4"/>
        <end position="409"/>
    </location>
</feature>
<keyword evidence="7" id="KW-0276">Fatty acid metabolism</keyword>
<evidence type="ECO:0000256" key="8">
    <source>
        <dbReference type="ARBA" id="ARBA00023098"/>
    </source>
</evidence>
<evidence type="ECO:0000256" key="16">
    <source>
        <dbReference type="RuleBase" id="RU003694"/>
    </source>
</evidence>
<sequence length="411" mass="43889">MEKRERVVITGMGAVTPIGIGVEPYWRNLLQGKCGVGYISRFNTDHLPVKIGAEVRDFRAEDFLPKKLVKETDLFMQYALVAAGEALQDGSPTGNPERMGVVMGTAVGGITTITESQERLCRTGSTRINPHFMPRILGNVAAAQVAILHGLKGPSLTVSTACSSGADAVGTALMLLQRGEADVMVVVGAESIICPLVIAGLHAARAISTRNDAPEKASRPFDRRRDGLVMGEGAGALILETLSHAERRGARIRAELIGYANFGDGYHTTAPEPGGRGEILCMRKALERAGLTPGDIDYINAHGTSTPLGDRVETLAIKAVFGSRAFQIPISSTKGATGHLMGAGGITELIACIKVIEEEIVPPTINYEEPDPDCDLDYVPNIPRRTRVRVAMSNSFGFGGQNACLVVREFR</sequence>
<dbReference type="Pfam" id="PF02801">
    <property type="entry name" value="Ketoacyl-synt_C"/>
    <property type="match status" value="1"/>
</dbReference>
<reference evidence="19" key="1">
    <citation type="submission" date="2016-11" db="EMBL/GenBank/DDBJ databases">
        <authorList>
            <person name="Varghese N."/>
            <person name="Submissions S."/>
        </authorList>
    </citation>
    <scope>NUCLEOTIDE SEQUENCE [LARGE SCALE GENOMIC DNA]</scope>
    <source>
        <strain evidence="19">DSM 16057</strain>
    </source>
</reference>
<dbReference type="SMART" id="SM00825">
    <property type="entry name" value="PKS_KS"/>
    <property type="match status" value="1"/>
</dbReference>
<dbReference type="AlphaFoldDB" id="A0A1M6AA62"/>
<dbReference type="SUPFAM" id="SSF53901">
    <property type="entry name" value="Thiolase-like"/>
    <property type="match status" value="2"/>
</dbReference>
<evidence type="ECO:0000256" key="10">
    <source>
        <dbReference type="ARBA" id="ARBA00023315"/>
    </source>
</evidence>
<dbReference type="STRING" id="1121432.SAMN02745219_00071"/>
<accession>A0A1M6AA62</accession>
<dbReference type="PROSITE" id="PS00606">
    <property type="entry name" value="KS3_1"/>
    <property type="match status" value="1"/>
</dbReference>
<keyword evidence="9 14" id="KW-0275">Fatty acid biosynthesis</keyword>